<dbReference type="Pfam" id="PF13692">
    <property type="entry name" value="Glyco_trans_1_4"/>
    <property type="match status" value="1"/>
</dbReference>
<dbReference type="AlphaFoldDB" id="A0A8T5V9D3"/>
<evidence type="ECO:0000313" key="1">
    <source>
        <dbReference type="EMBL" id="UPT87454.1"/>
    </source>
</evidence>
<dbReference type="SUPFAM" id="SSF53756">
    <property type="entry name" value="UDP-Glycosyltransferase/glycogen phosphorylase"/>
    <property type="match status" value="1"/>
</dbReference>
<dbReference type="Gene3D" id="3.40.50.2000">
    <property type="entry name" value="Glycogen Phosphorylase B"/>
    <property type="match status" value="1"/>
</dbReference>
<protein>
    <submittedName>
        <fullName evidence="1">Glycosyltransferase</fullName>
        <ecNumber evidence="1">2.4.-.-</ecNumber>
    </submittedName>
</protein>
<dbReference type="Proteomes" id="UP000551709">
    <property type="component" value="Chromosome"/>
</dbReference>
<dbReference type="PANTHER" id="PTHR12526:SF630">
    <property type="entry name" value="GLYCOSYLTRANSFERASE"/>
    <property type="match status" value="1"/>
</dbReference>
<keyword evidence="1" id="KW-0808">Transferase</keyword>
<reference evidence="1" key="2">
    <citation type="submission" date="2022-04" db="EMBL/GenBank/DDBJ databases">
        <authorList>
            <person name="Bromfield E.S.P."/>
            <person name="Cloutier S."/>
        </authorList>
    </citation>
    <scope>NUCLEOTIDE SEQUENCE</scope>
    <source>
        <strain evidence="1">1S5</strain>
    </source>
</reference>
<dbReference type="PANTHER" id="PTHR12526">
    <property type="entry name" value="GLYCOSYLTRANSFERASE"/>
    <property type="match status" value="1"/>
</dbReference>
<evidence type="ECO:0000313" key="2">
    <source>
        <dbReference type="Proteomes" id="UP000551709"/>
    </source>
</evidence>
<organism evidence="1 2">
    <name type="scientific">Bradyrhizobium barranii subsp. apii</name>
    <dbReference type="NCBI Taxonomy" id="2819348"/>
    <lineage>
        <taxon>Bacteria</taxon>
        <taxon>Pseudomonadati</taxon>
        <taxon>Pseudomonadota</taxon>
        <taxon>Alphaproteobacteria</taxon>
        <taxon>Hyphomicrobiales</taxon>
        <taxon>Nitrobacteraceae</taxon>
        <taxon>Bradyrhizobium</taxon>
        <taxon>Bradyrhizobium barranii</taxon>
    </lineage>
</organism>
<gene>
    <name evidence="1" type="ORF">HAP41_0000046290</name>
</gene>
<name>A0A8T5V9D3_9BRAD</name>
<reference evidence="1" key="1">
    <citation type="journal article" date="2017" name="Syst. Appl. Microbiol.">
        <title>Soybeans inoculated with root zone soils of Canadian native legumes harbour diverse and novel Bradyrhizobium spp. that possess agricultural potential.</title>
        <authorList>
            <person name="Bromfield E.S.P."/>
            <person name="Cloutier S."/>
            <person name="Tambong J.T."/>
            <person name="Tran Thi T.V."/>
        </authorList>
    </citation>
    <scope>NUCLEOTIDE SEQUENCE</scope>
    <source>
        <strain evidence="1">1S5</strain>
    </source>
</reference>
<dbReference type="EMBL" id="CP096255">
    <property type="protein sequence ID" value="UPT87454.1"/>
    <property type="molecule type" value="Genomic_DNA"/>
</dbReference>
<sequence length="292" mass="32785">MRNDIRFEVVSNGARKSLYYPSTLAQRRKFRADVDKITNLPEQGQILAEKKLIGFVGRVENSKGLQLLHELSTLNSKGDGLGDASLFVQFRFQPASREYEACQNRARQLRETNKDFVWIYADQAPRGANRPMRHFDVLLLPSLSEVQPMVVLEALSSGVPVVATRSTKFFDELRKLGFDSTEVKVVDLPASLRDGSAGIADIASGDAIKIGRELKDAIEAIPRYTDAQRVALSKKAELAGFSDATMYKRYLRLYDDTIDDFGKRHPEASVMSRVTVPTELDGDAERKRKTRN</sequence>
<dbReference type="GO" id="GO:0016757">
    <property type="term" value="F:glycosyltransferase activity"/>
    <property type="evidence" value="ECO:0007669"/>
    <property type="project" value="UniProtKB-KW"/>
</dbReference>
<keyword evidence="1" id="KW-0328">Glycosyltransferase</keyword>
<dbReference type="EC" id="2.4.-.-" evidence="1"/>
<accession>A0A8T5V9D3</accession>
<dbReference type="RefSeq" id="WP_166068679.1">
    <property type="nucleotide sequence ID" value="NZ_CP096255.1"/>
</dbReference>
<proteinExistence type="predicted"/>